<reference evidence="4 5" key="1">
    <citation type="journal article" date="2023" name="Hortic Res">
        <title>Pangenome of water caltrop reveals structural variations and asymmetric subgenome divergence after allopolyploidization.</title>
        <authorList>
            <person name="Zhang X."/>
            <person name="Chen Y."/>
            <person name="Wang L."/>
            <person name="Yuan Y."/>
            <person name="Fang M."/>
            <person name="Shi L."/>
            <person name="Lu R."/>
            <person name="Comes H.P."/>
            <person name="Ma Y."/>
            <person name="Chen Y."/>
            <person name="Huang G."/>
            <person name="Zhou Y."/>
            <person name="Zheng Z."/>
            <person name="Qiu Y."/>
        </authorList>
    </citation>
    <scope>NUCLEOTIDE SEQUENCE [LARGE SCALE GENOMIC DNA]</scope>
    <source>
        <strain evidence="4">F231</strain>
    </source>
</reference>
<dbReference type="NCBIfam" id="TIGR00756">
    <property type="entry name" value="PPR"/>
    <property type="match status" value="1"/>
</dbReference>
<protein>
    <recommendedName>
        <fullName evidence="3">DYW domain-containing protein</fullName>
    </recommendedName>
</protein>
<organism evidence="4 5">
    <name type="scientific">Trapa natans</name>
    <name type="common">Water chestnut</name>
    <dbReference type="NCBI Taxonomy" id="22666"/>
    <lineage>
        <taxon>Eukaryota</taxon>
        <taxon>Viridiplantae</taxon>
        <taxon>Streptophyta</taxon>
        <taxon>Embryophyta</taxon>
        <taxon>Tracheophyta</taxon>
        <taxon>Spermatophyta</taxon>
        <taxon>Magnoliopsida</taxon>
        <taxon>eudicotyledons</taxon>
        <taxon>Gunneridae</taxon>
        <taxon>Pentapetalae</taxon>
        <taxon>rosids</taxon>
        <taxon>malvids</taxon>
        <taxon>Myrtales</taxon>
        <taxon>Lythraceae</taxon>
        <taxon>Trapa</taxon>
    </lineage>
</organism>
<evidence type="ECO:0000256" key="2">
    <source>
        <dbReference type="ARBA" id="ARBA00022737"/>
    </source>
</evidence>
<dbReference type="Pfam" id="PF20431">
    <property type="entry name" value="E_motif"/>
    <property type="match status" value="1"/>
</dbReference>
<dbReference type="EMBL" id="JAXQNO010000022">
    <property type="protein sequence ID" value="KAK4766872.1"/>
    <property type="molecule type" value="Genomic_DNA"/>
</dbReference>
<gene>
    <name evidence="4" type="ORF">SAY86_014623</name>
</gene>
<evidence type="ECO:0000313" key="4">
    <source>
        <dbReference type="EMBL" id="KAK4766872.1"/>
    </source>
</evidence>
<dbReference type="PANTHER" id="PTHR47926:SF436">
    <property type="entry name" value="PENTATRICOPEPTIDE REPEAT-CONTAINING PROTEIN ELI1, CHLOROPLASTIC-LIKE ISOFORM X2"/>
    <property type="match status" value="1"/>
</dbReference>
<evidence type="ECO:0000313" key="5">
    <source>
        <dbReference type="Proteomes" id="UP001346149"/>
    </source>
</evidence>
<dbReference type="Pfam" id="PF01535">
    <property type="entry name" value="PPR"/>
    <property type="match status" value="1"/>
</dbReference>
<dbReference type="AlphaFoldDB" id="A0AAN7KIA4"/>
<evidence type="ECO:0000259" key="3">
    <source>
        <dbReference type="Pfam" id="PF14432"/>
    </source>
</evidence>
<dbReference type="GO" id="GO:0003723">
    <property type="term" value="F:RNA binding"/>
    <property type="evidence" value="ECO:0007669"/>
    <property type="project" value="InterPro"/>
</dbReference>
<dbReference type="Gene3D" id="1.25.40.10">
    <property type="entry name" value="Tetratricopeptide repeat domain"/>
    <property type="match status" value="1"/>
</dbReference>
<comment type="similarity">
    <text evidence="1">Belongs to the PPR family. PCMP-H subfamily.</text>
</comment>
<dbReference type="PANTHER" id="PTHR47926">
    <property type="entry name" value="PENTATRICOPEPTIDE REPEAT-CONTAINING PROTEIN"/>
    <property type="match status" value="1"/>
</dbReference>
<proteinExistence type="inferred from homology"/>
<evidence type="ECO:0000256" key="1">
    <source>
        <dbReference type="ARBA" id="ARBA00006643"/>
    </source>
</evidence>
<dbReference type="InterPro" id="IPR046848">
    <property type="entry name" value="E_motif"/>
</dbReference>
<dbReference type="GO" id="GO:0009451">
    <property type="term" value="P:RNA modification"/>
    <property type="evidence" value="ECO:0007669"/>
    <property type="project" value="InterPro"/>
</dbReference>
<dbReference type="InterPro" id="IPR011990">
    <property type="entry name" value="TPR-like_helical_dom_sf"/>
</dbReference>
<dbReference type="InterPro" id="IPR032867">
    <property type="entry name" value="DYW_dom"/>
</dbReference>
<dbReference type="InterPro" id="IPR046960">
    <property type="entry name" value="PPR_At4g14850-like_plant"/>
</dbReference>
<dbReference type="Pfam" id="PF14432">
    <property type="entry name" value="DYW_deaminase"/>
    <property type="match status" value="1"/>
</dbReference>
<name>A0AAN7KIA4_TRANT</name>
<keyword evidence="2" id="KW-0677">Repeat</keyword>
<dbReference type="InterPro" id="IPR002885">
    <property type="entry name" value="PPR_rpt"/>
</dbReference>
<accession>A0AAN7KIA4</accession>
<sequence>MEEVNWRFQCFITCSRKVRPDSLIFTSLLNACSHWDLVEQGYQFFQDLELKYRITPQMEHFTCIVDLLGRAGRFEEAEKVIRSMPMPPNAVVLGSLVGLSAAHGELRLMESTLQELIKLDTNNTEYHVLLSNMYNSEGNPEKAKSLRQALMDKGIRKTPGISCIHINDEVIRRLKLAGYVPHTSSQVENGMKEMEDKEQALVCYGLISTRAGTPLYIFKNLRICRDSHSAMKTISKIYGRDVVIRDRSCFHSFKNGSCSCSDYW</sequence>
<keyword evidence="5" id="KW-1185">Reference proteome</keyword>
<comment type="caution">
    <text evidence="4">The sequence shown here is derived from an EMBL/GenBank/DDBJ whole genome shotgun (WGS) entry which is preliminary data.</text>
</comment>
<feature type="domain" description="DYW" evidence="3">
    <location>
        <begin position="192"/>
        <end position="264"/>
    </location>
</feature>
<dbReference type="GO" id="GO:0008270">
    <property type="term" value="F:zinc ion binding"/>
    <property type="evidence" value="ECO:0007669"/>
    <property type="project" value="InterPro"/>
</dbReference>
<dbReference type="Proteomes" id="UP001346149">
    <property type="component" value="Unassembled WGS sequence"/>
</dbReference>